<dbReference type="SMART" id="SM00257">
    <property type="entry name" value="LysM"/>
    <property type="match status" value="3"/>
</dbReference>
<dbReference type="InterPro" id="IPR023346">
    <property type="entry name" value="Lysozyme-like_dom_sf"/>
</dbReference>
<dbReference type="AlphaFoldDB" id="A0A0R2TFS3"/>
<dbReference type="PROSITE" id="PS00922">
    <property type="entry name" value="TRANSGLYCOSYLASE"/>
    <property type="match status" value="1"/>
</dbReference>
<organism evidence="3 4">
    <name type="scientific">OM182 bacterium BACL3 MAG-120619-bin3</name>
    <dbReference type="NCBI Taxonomy" id="1655593"/>
    <lineage>
        <taxon>Bacteria</taxon>
        <taxon>Pseudomonadati</taxon>
        <taxon>Pseudomonadota</taxon>
        <taxon>Gammaproteobacteria</taxon>
        <taxon>OMG group</taxon>
        <taxon>OM182 clade</taxon>
    </lineage>
</organism>
<dbReference type="Pfam" id="PF01464">
    <property type="entry name" value="SLT"/>
    <property type="match status" value="1"/>
</dbReference>
<feature type="domain" description="LysM" evidence="2">
    <location>
        <begin position="413"/>
        <end position="457"/>
    </location>
</feature>
<comment type="caution">
    <text evidence="3">The sequence shown here is derived from an EMBL/GenBank/DDBJ whole genome shotgun (WGS) entry which is preliminary data.</text>
</comment>
<dbReference type="CDD" id="cd00118">
    <property type="entry name" value="LysM"/>
    <property type="match status" value="3"/>
</dbReference>
<comment type="similarity">
    <text evidence="1">Belongs to the transglycosylase Slt family.</text>
</comment>
<dbReference type="PANTHER" id="PTHR33734">
    <property type="entry name" value="LYSM DOMAIN-CONTAINING GPI-ANCHORED PROTEIN 2"/>
    <property type="match status" value="1"/>
</dbReference>
<evidence type="ECO:0000313" key="3">
    <source>
        <dbReference type="EMBL" id="KRO84226.1"/>
    </source>
</evidence>
<feature type="domain" description="LysM" evidence="2">
    <location>
        <begin position="722"/>
        <end position="767"/>
    </location>
</feature>
<protein>
    <recommendedName>
        <fullName evidence="2">LysM domain-containing protein</fullName>
    </recommendedName>
</protein>
<dbReference type="CDD" id="cd16894">
    <property type="entry name" value="MltD-like"/>
    <property type="match status" value="1"/>
</dbReference>
<feature type="domain" description="LysM" evidence="2">
    <location>
        <begin position="475"/>
        <end position="519"/>
    </location>
</feature>
<dbReference type="SUPFAM" id="SSF53955">
    <property type="entry name" value="Lysozyme-like"/>
    <property type="match status" value="1"/>
</dbReference>
<dbReference type="Proteomes" id="UP000051242">
    <property type="component" value="Unassembled WGS sequence"/>
</dbReference>
<dbReference type="SUPFAM" id="SSF54106">
    <property type="entry name" value="LysM domain"/>
    <property type="match status" value="2"/>
</dbReference>
<dbReference type="Gene3D" id="1.10.530.10">
    <property type="match status" value="1"/>
</dbReference>
<dbReference type="EMBL" id="LICD01000009">
    <property type="protein sequence ID" value="KRO84226.1"/>
    <property type="molecule type" value="Genomic_DNA"/>
</dbReference>
<dbReference type="GO" id="GO:0000270">
    <property type="term" value="P:peptidoglycan metabolic process"/>
    <property type="evidence" value="ECO:0007669"/>
    <property type="project" value="InterPro"/>
</dbReference>
<dbReference type="InterPro" id="IPR000189">
    <property type="entry name" value="Transglyc_AS"/>
</dbReference>
<accession>A0A0R2TFS3</accession>
<dbReference type="PANTHER" id="PTHR33734:SF22">
    <property type="entry name" value="MEMBRANE-BOUND LYTIC MUREIN TRANSGLYCOSYLASE D"/>
    <property type="match status" value="1"/>
</dbReference>
<proteinExistence type="inferred from homology"/>
<dbReference type="GO" id="GO:0008933">
    <property type="term" value="F:peptidoglycan lytic transglycosylase activity"/>
    <property type="evidence" value="ECO:0007669"/>
    <property type="project" value="InterPro"/>
</dbReference>
<dbReference type="InterPro" id="IPR036779">
    <property type="entry name" value="LysM_dom_sf"/>
</dbReference>
<dbReference type="InterPro" id="IPR018392">
    <property type="entry name" value="LysM"/>
</dbReference>
<name>A0A0R2TFS3_9GAMM</name>
<gene>
    <name evidence="3" type="ORF">ABR85_04745</name>
</gene>
<reference evidence="3 4" key="1">
    <citation type="submission" date="2015-10" db="EMBL/GenBank/DDBJ databases">
        <title>Metagenome-Assembled Genomes uncover a global brackish microbiome.</title>
        <authorList>
            <person name="Hugerth L.W."/>
            <person name="Larsson J."/>
            <person name="Alneberg J."/>
            <person name="Lindh M.V."/>
            <person name="Legrand C."/>
            <person name="Pinhassi J."/>
            <person name="Andersson A.F."/>
        </authorList>
    </citation>
    <scope>NUCLEOTIDE SEQUENCE [LARGE SCALE GENOMIC DNA]</scope>
    <source>
        <strain evidence="3">BACL22 MAG-120619-bin3</strain>
    </source>
</reference>
<dbReference type="PROSITE" id="PS51782">
    <property type="entry name" value="LYSM"/>
    <property type="match status" value="3"/>
</dbReference>
<dbReference type="Gene3D" id="3.10.350.10">
    <property type="entry name" value="LysM domain"/>
    <property type="match status" value="2"/>
</dbReference>
<dbReference type="Pfam" id="PF01476">
    <property type="entry name" value="LysM"/>
    <property type="match status" value="3"/>
</dbReference>
<evidence type="ECO:0000256" key="1">
    <source>
        <dbReference type="ARBA" id="ARBA00007734"/>
    </source>
</evidence>
<dbReference type="GO" id="GO:0016020">
    <property type="term" value="C:membrane"/>
    <property type="evidence" value="ECO:0007669"/>
    <property type="project" value="InterPro"/>
</dbReference>
<evidence type="ECO:0000259" key="2">
    <source>
        <dbReference type="PROSITE" id="PS51782"/>
    </source>
</evidence>
<sequence>MLKGSGLHLGERKLIRRVDELPYFIGPMTRASKASIWRAAVMFLLVATAAPLFAQDPRDFPRPAELEPAIQFWVRVYTEVDTQSGFLHDAEHLGVIYTALPLDRKQIETKREAIKAALQVLSTGKRTGLSTEEQQVLALWPANVSNQTLKVASDNVRWQLGQSNRFLAGLRRSGAYRAHIEKIIGGKNLPPQLVVLPHVESSFNPGAYSSADAAGMWQFTRATGQRFMRIDHIVDERMDPYIAAEAAMSLLEYNYRVLGTWPLALTAYNHGAGGIARAVRETGSSDIEEIVAKYKGRRFGFASRNFYAQFLAVNEVEKRAENFFGEIQFNPAPNFTELTTDAYIDAEVFARSANVSLEQLKADNPALRPVVWQGQKRIPRGFKIKLRDAKMASQELLASIDGDYKFVVQTPDVSYTVERGDSLSAIAGRFNTSVSRLVALNQLTSSHRIQIGQRILLPQDETSLAAQSQRAPANGIYTVARGDTVSTISRRFSVGETALLRLNGIEDSHRIYPGQELRLPGLYAAPPQLVANERAPESLVETTEVSLEVSPEVSSESSMQNPVEVAEIEPESSQEQAFDTLVAPDSDSMLDEPALAANVLVDVNAVAEEVAAAMSEDTAVDSDAELAEALSADPADYSVASDDSIEVQATETLGHYADWLAVRAWDVRRLNGMAYSDPVIVGKRLTLGFSKVSRPEFERRRKDYHSTLQRDFFARYRIRDVEEYTIRRNENIGTIARNRYSAPLWLVRQYNPELDFNRIQIGQKVVFPLLQSVE</sequence>
<dbReference type="InterPro" id="IPR008258">
    <property type="entry name" value="Transglycosylase_SLT_dom_1"/>
</dbReference>
<evidence type="ECO:0000313" key="4">
    <source>
        <dbReference type="Proteomes" id="UP000051242"/>
    </source>
</evidence>